<dbReference type="AlphaFoldDB" id="A0A0A5I0D3"/>
<dbReference type="Proteomes" id="UP000030528">
    <property type="component" value="Unassembled WGS sequence"/>
</dbReference>
<dbReference type="eggNOG" id="ENOG5032NAA">
    <property type="taxonomic scope" value="Bacteria"/>
</dbReference>
<keyword evidence="1" id="KW-0812">Transmembrane</keyword>
<sequence length="308" mass="35553">MFTNLDGYFLLIIFILHAVLVCIATLIMQKRSPHNQQGVVTWIGLMALFLPIIGEVLGILAFIASKKQASNQLLADYEDYVSFNVLNLEALRHKANKSMYLMPLTEALSGEEHASGKELIVRLTNSNIKNQGRYLQLGLQNTDTDTVHYAATTMNLLIDRYEKQLQQAKEVYIGGDWDSFLNLVHTYHAYVNSGLLKGTSLLSLQNEYLRILEDEQKRFPMEMQLFMRLGELYEQLNLEQEAVSTYRYLIDTFPIEPEGYIALIRYDYGKENWHRLQDTLFHMKQAISDDQIPSSTRYIIQQLRGDLV</sequence>
<evidence type="ECO:0000313" key="2">
    <source>
        <dbReference type="EMBL" id="KGX89312.1"/>
    </source>
</evidence>
<evidence type="ECO:0000256" key="1">
    <source>
        <dbReference type="SAM" id="Phobius"/>
    </source>
</evidence>
<gene>
    <name evidence="2" type="ORF">N781_09320</name>
</gene>
<evidence type="ECO:0000313" key="3">
    <source>
        <dbReference type="Proteomes" id="UP000030528"/>
    </source>
</evidence>
<reference evidence="2 3" key="1">
    <citation type="submission" date="2013-08" db="EMBL/GenBank/DDBJ databases">
        <authorList>
            <person name="Huang J."/>
            <person name="Wang G."/>
        </authorList>
    </citation>
    <scope>NUCLEOTIDE SEQUENCE [LARGE SCALE GENOMIC DNA]</scope>
    <source>
        <strain evidence="2 3">JSM 076056</strain>
    </source>
</reference>
<comment type="caution">
    <text evidence="2">The sequence shown here is derived from an EMBL/GenBank/DDBJ whole genome shotgun (WGS) entry which is preliminary data.</text>
</comment>
<dbReference type="EMBL" id="AVPE01000024">
    <property type="protein sequence ID" value="KGX89312.1"/>
    <property type="molecule type" value="Genomic_DNA"/>
</dbReference>
<feature type="transmembrane region" description="Helical" evidence="1">
    <location>
        <begin position="39"/>
        <end position="64"/>
    </location>
</feature>
<dbReference type="STRING" id="1385510.GCA_000425205_03590"/>
<organism evidence="2 3">
    <name type="scientific">Pontibacillus halophilus JSM 076056 = DSM 19796</name>
    <dbReference type="NCBI Taxonomy" id="1385510"/>
    <lineage>
        <taxon>Bacteria</taxon>
        <taxon>Bacillati</taxon>
        <taxon>Bacillota</taxon>
        <taxon>Bacilli</taxon>
        <taxon>Bacillales</taxon>
        <taxon>Bacillaceae</taxon>
        <taxon>Pontibacillus</taxon>
    </lineage>
</organism>
<protein>
    <submittedName>
        <fullName evidence="2">Uncharacterized protein</fullName>
    </submittedName>
</protein>
<keyword evidence="3" id="KW-1185">Reference proteome</keyword>
<dbReference type="RefSeq" id="WP_026801764.1">
    <property type="nucleotide sequence ID" value="NZ_AULI01000024.1"/>
</dbReference>
<keyword evidence="1" id="KW-0472">Membrane</keyword>
<keyword evidence="1" id="KW-1133">Transmembrane helix</keyword>
<proteinExistence type="predicted"/>
<dbReference type="OrthoDB" id="1933450at2"/>
<feature type="transmembrane region" description="Helical" evidence="1">
    <location>
        <begin position="6"/>
        <end position="27"/>
    </location>
</feature>
<accession>A0A0A5I0D3</accession>
<name>A0A0A5I0D3_9BACI</name>